<gene>
    <name evidence="3" type="ORF">F0475_01600</name>
</gene>
<dbReference type="NCBIfam" id="NF033709">
    <property type="entry name" value="PorV_fam"/>
    <property type="match status" value="1"/>
</dbReference>
<evidence type="ECO:0000259" key="2">
    <source>
        <dbReference type="Pfam" id="PF19572"/>
    </source>
</evidence>
<dbReference type="InterPro" id="IPR011250">
    <property type="entry name" value="OMP/PagP_B-barrel"/>
</dbReference>
<dbReference type="EMBL" id="VVIQ01000002">
    <property type="protein sequence ID" value="MUL27042.1"/>
    <property type="molecule type" value="Genomic_DNA"/>
</dbReference>
<dbReference type="AlphaFoldDB" id="A0A7C9HR30"/>
<dbReference type="Pfam" id="PF19572">
    <property type="entry name" value="PorV"/>
    <property type="match status" value="1"/>
</dbReference>
<feature type="signal peptide" evidence="1">
    <location>
        <begin position="1"/>
        <end position="20"/>
    </location>
</feature>
<dbReference type="Proteomes" id="UP000482295">
    <property type="component" value="Unassembled WGS sequence"/>
</dbReference>
<accession>A0A7C9HR30</accession>
<dbReference type="Gene3D" id="2.40.160.60">
    <property type="entry name" value="Outer membrane protein transport protein (OMPP1/FadL/TodX)"/>
    <property type="match status" value="1"/>
</dbReference>
<protein>
    <submittedName>
        <fullName evidence="3">PorV/PorQ family protein</fullName>
    </submittedName>
</protein>
<keyword evidence="4" id="KW-1185">Reference proteome</keyword>
<sequence>MKKITIALLVLAMGSTMKTAAQSRIIPVLESNPDARTEAMGGTLLGNTSQMHIYTNPAAFTYGDKQFSIDASITGQPKTDEGRLMQYNLATGYQFKNHSALMAGVRYMGGLTIQPIAAVGETKEIKPYDVALDLGYSFPVTKEIAVYATATYARSHAETSTNALAFSVGAAYQTDFNLTKDVPTTLTVGARLMDFGKDVKFDNTGIPQSLPTSLVVGGDWNVRIAPKHALTYALSYRYFTPKDGHETLVGTGLEYTYNRIVSARVGYQYADKGSDAFTFGAGGQWAGFKLDIAYRQAFKHYGINGLIVGLGYSF</sequence>
<feature type="chain" id="PRO_5028824563" evidence="1">
    <location>
        <begin position="21"/>
        <end position="314"/>
    </location>
</feature>
<dbReference type="RefSeq" id="WP_155715096.1">
    <property type="nucleotide sequence ID" value="NZ_VVIQ01000002.1"/>
</dbReference>
<evidence type="ECO:0000256" key="1">
    <source>
        <dbReference type="SAM" id="SignalP"/>
    </source>
</evidence>
<organism evidence="3 4">
    <name type="scientific">Prevotella vespertina</name>
    <dbReference type="NCBI Taxonomy" id="2608404"/>
    <lineage>
        <taxon>Bacteria</taxon>
        <taxon>Pseudomonadati</taxon>
        <taxon>Bacteroidota</taxon>
        <taxon>Bacteroidia</taxon>
        <taxon>Bacteroidales</taxon>
        <taxon>Prevotellaceae</taxon>
        <taxon>Prevotella</taxon>
    </lineage>
</organism>
<proteinExistence type="predicted"/>
<evidence type="ECO:0000313" key="3">
    <source>
        <dbReference type="EMBL" id="MUL27042.1"/>
    </source>
</evidence>
<keyword evidence="1" id="KW-0732">Signal</keyword>
<dbReference type="SUPFAM" id="SSF56925">
    <property type="entry name" value="OMPA-like"/>
    <property type="match status" value="1"/>
</dbReference>
<comment type="caution">
    <text evidence="3">The sequence shown here is derived from an EMBL/GenBank/DDBJ whole genome shotgun (WGS) entry which is preliminary data.</text>
</comment>
<evidence type="ECO:0000313" key="4">
    <source>
        <dbReference type="Proteomes" id="UP000482295"/>
    </source>
</evidence>
<feature type="domain" description="Type IX secretion system protein PorV" evidence="2">
    <location>
        <begin position="25"/>
        <end position="229"/>
    </location>
</feature>
<reference evidence="3 4" key="1">
    <citation type="submission" date="2019-09" db="EMBL/GenBank/DDBJ databases">
        <title>Prevotella A2879 sp. nov., isolated from an abscess of a patient.</title>
        <authorList>
            <person name="Buhl M."/>
            <person name="Oberhettinger P."/>
        </authorList>
    </citation>
    <scope>NUCLEOTIDE SEQUENCE [LARGE SCALE GENOMIC DNA]</scope>
    <source>
        <strain evidence="3 4">A2879</strain>
    </source>
</reference>
<dbReference type="InterPro" id="IPR045741">
    <property type="entry name" value="PorV"/>
</dbReference>
<name>A0A7C9HR30_9BACT</name>